<keyword evidence="2" id="KW-1185">Reference proteome</keyword>
<sequence length="76" mass="8330">MVLDRWGNRFVARWVRGWLVRRVKAQGELWVMGAVGSVGGDRCRKFGEGSGGGCGARVSASWVWNFSKVKGLIMGS</sequence>
<name>A0ABR2T0E3_9ROSI</name>
<gene>
    <name evidence="1" type="ORF">V6N11_032113</name>
</gene>
<dbReference type="EMBL" id="JBBPBN010000010">
    <property type="protein sequence ID" value="KAK9030697.1"/>
    <property type="molecule type" value="Genomic_DNA"/>
</dbReference>
<evidence type="ECO:0000313" key="2">
    <source>
        <dbReference type="Proteomes" id="UP001396334"/>
    </source>
</evidence>
<dbReference type="Proteomes" id="UP001396334">
    <property type="component" value="Unassembled WGS sequence"/>
</dbReference>
<comment type="caution">
    <text evidence="1">The sequence shown here is derived from an EMBL/GenBank/DDBJ whole genome shotgun (WGS) entry which is preliminary data.</text>
</comment>
<evidence type="ECO:0000313" key="1">
    <source>
        <dbReference type="EMBL" id="KAK9030697.1"/>
    </source>
</evidence>
<reference evidence="1 2" key="1">
    <citation type="journal article" date="2024" name="G3 (Bethesda)">
        <title>Genome assembly of Hibiscus sabdariffa L. provides insights into metabolisms of medicinal natural products.</title>
        <authorList>
            <person name="Kim T."/>
        </authorList>
    </citation>
    <scope>NUCLEOTIDE SEQUENCE [LARGE SCALE GENOMIC DNA]</scope>
    <source>
        <strain evidence="1">TK-2024</strain>
        <tissue evidence="1">Old leaves</tissue>
    </source>
</reference>
<accession>A0ABR2T0E3</accession>
<organism evidence="1 2">
    <name type="scientific">Hibiscus sabdariffa</name>
    <name type="common">roselle</name>
    <dbReference type="NCBI Taxonomy" id="183260"/>
    <lineage>
        <taxon>Eukaryota</taxon>
        <taxon>Viridiplantae</taxon>
        <taxon>Streptophyta</taxon>
        <taxon>Embryophyta</taxon>
        <taxon>Tracheophyta</taxon>
        <taxon>Spermatophyta</taxon>
        <taxon>Magnoliopsida</taxon>
        <taxon>eudicotyledons</taxon>
        <taxon>Gunneridae</taxon>
        <taxon>Pentapetalae</taxon>
        <taxon>rosids</taxon>
        <taxon>malvids</taxon>
        <taxon>Malvales</taxon>
        <taxon>Malvaceae</taxon>
        <taxon>Malvoideae</taxon>
        <taxon>Hibiscus</taxon>
    </lineage>
</organism>
<proteinExistence type="predicted"/>
<protein>
    <submittedName>
        <fullName evidence="1">Uncharacterized protein</fullName>
    </submittedName>
</protein>